<organism evidence="2 3">
    <name type="scientific">Gulosibacter faecalis</name>
    <dbReference type="NCBI Taxonomy" id="272240"/>
    <lineage>
        <taxon>Bacteria</taxon>
        <taxon>Bacillati</taxon>
        <taxon>Actinomycetota</taxon>
        <taxon>Actinomycetes</taxon>
        <taxon>Micrococcales</taxon>
        <taxon>Microbacteriaceae</taxon>
        <taxon>Gulosibacter</taxon>
    </lineage>
</organism>
<keyword evidence="3" id="KW-1185">Reference proteome</keyword>
<gene>
    <name evidence="2" type="ORF">ACFSW7_03315</name>
</gene>
<feature type="transmembrane region" description="Helical" evidence="1">
    <location>
        <begin position="289"/>
        <end position="309"/>
    </location>
</feature>
<feature type="transmembrane region" description="Helical" evidence="1">
    <location>
        <begin position="144"/>
        <end position="161"/>
    </location>
</feature>
<comment type="caution">
    <text evidence="2">The sequence shown here is derived from an EMBL/GenBank/DDBJ whole genome shotgun (WGS) entry which is preliminary data.</text>
</comment>
<protein>
    <submittedName>
        <fullName evidence="2">DMT family transporter</fullName>
    </submittedName>
</protein>
<keyword evidence="1" id="KW-0812">Transmembrane</keyword>
<dbReference type="EMBL" id="JBHUNE010000003">
    <property type="protein sequence ID" value="MFD2757406.1"/>
    <property type="molecule type" value="Genomic_DNA"/>
</dbReference>
<feature type="transmembrane region" description="Helical" evidence="1">
    <location>
        <begin position="237"/>
        <end position="257"/>
    </location>
</feature>
<feature type="transmembrane region" description="Helical" evidence="1">
    <location>
        <begin position="83"/>
        <end position="102"/>
    </location>
</feature>
<evidence type="ECO:0000256" key="1">
    <source>
        <dbReference type="SAM" id="Phobius"/>
    </source>
</evidence>
<keyword evidence="1" id="KW-1133">Transmembrane helix</keyword>
<accession>A0ABW5UUY9</accession>
<dbReference type="InterPro" id="IPR006750">
    <property type="entry name" value="YdcZ"/>
</dbReference>
<reference evidence="3" key="1">
    <citation type="journal article" date="2019" name="Int. J. Syst. Evol. Microbiol.">
        <title>The Global Catalogue of Microorganisms (GCM) 10K type strain sequencing project: providing services to taxonomists for standard genome sequencing and annotation.</title>
        <authorList>
            <consortium name="The Broad Institute Genomics Platform"/>
            <consortium name="The Broad Institute Genome Sequencing Center for Infectious Disease"/>
            <person name="Wu L."/>
            <person name="Ma J."/>
        </authorList>
    </citation>
    <scope>NUCLEOTIDE SEQUENCE [LARGE SCALE GENOMIC DNA]</scope>
    <source>
        <strain evidence="3">TISTR 1514</strain>
    </source>
</reference>
<feature type="transmembrane region" description="Helical" evidence="1">
    <location>
        <begin position="108"/>
        <end position="132"/>
    </location>
</feature>
<evidence type="ECO:0000313" key="2">
    <source>
        <dbReference type="EMBL" id="MFD2757406.1"/>
    </source>
</evidence>
<sequence>MTEAPTPRRALYLLLAVLVGIGSATQSRVNGSLGTALGSGFHAATISFAVGLVLLVAIALAFGRVRRGLRSVLEALAEGRLPWWGLIGGALGSTFVLSQGLAVPTLGVAVFMTSMVLGQLVGSLLVDAAGLFGAPKRPISLMRVAGALLTALAVALIGWGGNIGPEALPFMALAVGSGAAISVQMAVTGLVNAHAGEPVSPGLINFVVGTLILGAVALIAESSGWVEVAPLPGLDEWWLYLGGILGVLYLLLVAAVVHIIGVFLLTLSVVAGQLIGSLVFDVAAGHASVLLFVGVPLAFCGIVTANLGARRRIR</sequence>
<dbReference type="Pfam" id="PF04657">
    <property type="entry name" value="DMT_YdcZ"/>
    <property type="match status" value="2"/>
</dbReference>
<keyword evidence="1" id="KW-0472">Membrane</keyword>
<feature type="transmembrane region" description="Helical" evidence="1">
    <location>
        <begin position="40"/>
        <end position="62"/>
    </location>
</feature>
<dbReference type="RefSeq" id="WP_019617952.1">
    <property type="nucleotide sequence ID" value="NZ_JBHUNE010000003.1"/>
</dbReference>
<dbReference type="PANTHER" id="PTHR34821:SF2">
    <property type="entry name" value="INNER MEMBRANE PROTEIN YDCZ"/>
    <property type="match status" value="1"/>
</dbReference>
<dbReference type="PANTHER" id="PTHR34821">
    <property type="entry name" value="INNER MEMBRANE PROTEIN YDCZ"/>
    <property type="match status" value="1"/>
</dbReference>
<proteinExistence type="predicted"/>
<dbReference type="Proteomes" id="UP001597492">
    <property type="component" value="Unassembled WGS sequence"/>
</dbReference>
<name>A0ABW5UUY9_9MICO</name>
<feature type="transmembrane region" description="Helical" evidence="1">
    <location>
        <begin position="167"/>
        <end position="191"/>
    </location>
</feature>
<evidence type="ECO:0000313" key="3">
    <source>
        <dbReference type="Proteomes" id="UP001597492"/>
    </source>
</evidence>
<feature type="transmembrane region" description="Helical" evidence="1">
    <location>
        <begin position="203"/>
        <end position="225"/>
    </location>
</feature>
<feature type="transmembrane region" description="Helical" evidence="1">
    <location>
        <begin position="262"/>
        <end position="283"/>
    </location>
</feature>